<dbReference type="InterPro" id="IPR036388">
    <property type="entry name" value="WH-like_DNA-bd_sf"/>
</dbReference>
<evidence type="ECO:0000313" key="3">
    <source>
        <dbReference type="Proteomes" id="UP000266720"/>
    </source>
</evidence>
<dbReference type="Proteomes" id="UP000266720">
    <property type="component" value="Chromosome"/>
</dbReference>
<accession>A0A3G1A6Q4</accession>
<dbReference type="AlphaFoldDB" id="A0A3G1A6Q4"/>
<proteinExistence type="predicted"/>
<dbReference type="STRING" id="697581.TCARB_1642"/>
<dbReference type="RefSeq" id="WP_020962257.1">
    <property type="nucleotide sequence ID" value="NZ_CP007493.1"/>
</dbReference>
<dbReference type="Pfam" id="PF04182">
    <property type="entry name" value="B-block_TFIIIC"/>
    <property type="match status" value="1"/>
</dbReference>
<protein>
    <submittedName>
        <fullName evidence="2">DNA binding transcriptional repressor, conjectural</fullName>
    </submittedName>
</protein>
<evidence type="ECO:0000259" key="1">
    <source>
        <dbReference type="Pfam" id="PF04182"/>
    </source>
</evidence>
<dbReference type="InterPro" id="IPR007309">
    <property type="entry name" value="TFIIIC_Bblock-bd"/>
</dbReference>
<reference evidence="3" key="1">
    <citation type="book" date="2010" name="EXTREMOPHILES" publisher="0:0-0">
        <title>Complete genome sequences of ten hyperthermophilic archaea reveal their metabolic capabilities and possible ecological roles.</title>
        <editorList>
            <person name="?"/>
        </editorList>
        <authorList>
            <person name="Ravin N.V."/>
            <person name="Mardanov A.V."/>
            <person name="Bonch-Osmolovskaya E.A."/>
            <person name="Skryabin K.G."/>
        </authorList>
    </citation>
    <scope>NUCLEOTIDE SEQUENCE [LARGE SCALE GENOMIC DNA]</scope>
    <source>
        <strain evidence="3">1505</strain>
    </source>
</reference>
<feature type="domain" description="B-block binding subunit of TFIIIC" evidence="1">
    <location>
        <begin position="26"/>
        <end position="91"/>
    </location>
</feature>
<gene>
    <name evidence="2" type="ORF">TCARB_1642</name>
</gene>
<dbReference type="InterPro" id="IPR036390">
    <property type="entry name" value="WH_DNA-bd_sf"/>
</dbReference>
<dbReference type="SUPFAM" id="SSF46785">
    <property type="entry name" value="Winged helix' DNA-binding domain"/>
    <property type="match status" value="1"/>
</dbReference>
<organism evidence="2 3">
    <name type="scientific">Thermofilum adornatum 1505</name>
    <dbReference type="NCBI Taxonomy" id="697581"/>
    <lineage>
        <taxon>Archaea</taxon>
        <taxon>Thermoproteota</taxon>
        <taxon>Thermoprotei</taxon>
        <taxon>Thermofilales</taxon>
        <taxon>Thermofilaceae</taxon>
        <taxon>Thermofilum</taxon>
    </lineage>
</organism>
<sequence>MAPTTRAFTEEKDIEELEESSVQFQALERRILEILREAGDNGILQREIWKKLDLDSRKGLKILRKLEAQGLLVKEQVTYKGRKTYILRLARKHEEIRLPDFLDNIPCFYCPYLQKCASGEREIYSCPKLQEWLEKDD</sequence>
<name>A0A3G1A6Q4_9CREN</name>
<dbReference type="GeneID" id="16573220"/>
<evidence type="ECO:0000313" key="2">
    <source>
        <dbReference type="EMBL" id="AJB42682.1"/>
    </source>
</evidence>
<dbReference type="Gene3D" id="1.10.10.10">
    <property type="entry name" value="Winged helix-like DNA-binding domain superfamily/Winged helix DNA-binding domain"/>
    <property type="match status" value="1"/>
</dbReference>
<dbReference type="KEGG" id="tcb:TCARB_1642"/>
<dbReference type="GeneID" id="25407046"/>
<dbReference type="EMBL" id="CP007493">
    <property type="protein sequence ID" value="AJB42682.1"/>
    <property type="molecule type" value="Genomic_DNA"/>
</dbReference>